<evidence type="ECO:0000313" key="3">
    <source>
        <dbReference type="Proteomes" id="UP000037507"/>
    </source>
</evidence>
<name>A0A2T7UHG4_9BURK</name>
<gene>
    <name evidence="2" type="ORF">H663_004190</name>
</gene>
<proteinExistence type="predicted"/>
<evidence type="ECO:0000256" key="1">
    <source>
        <dbReference type="SAM" id="Phobius"/>
    </source>
</evidence>
<comment type="caution">
    <text evidence="2">The sequence shown here is derived from an EMBL/GenBank/DDBJ whole genome shotgun (WGS) entry which is preliminary data.</text>
</comment>
<sequence length="98" mass="10786">MNFIQKNTLVHDIVIVLHIIGTNKKLHFMNKIYFISEILILSTLFSSTAHAYVDGGTALLLLQGAFAAIGAALVFLKKPGQLIAKIFSRKKTSEKNDA</sequence>
<keyword evidence="1" id="KW-0812">Transmembrane</keyword>
<evidence type="ECO:0000313" key="2">
    <source>
        <dbReference type="EMBL" id="PVE44155.1"/>
    </source>
</evidence>
<dbReference type="EMBL" id="LFYT02000003">
    <property type="protein sequence ID" value="PVE44155.1"/>
    <property type="molecule type" value="Genomic_DNA"/>
</dbReference>
<dbReference type="RefSeq" id="WP_053176257.1">
    <property type="nucleotide sequence ID" value="NZ_LFYT02000003.1"/>
</dbReference>
<protein>
    <submittedName>
        <fullName evidence="2">Uncharacterized protein</fullName>
    </submittedName>
</protein>
<reference evidence="2" key="1">
    <citation type="submission" date="2017-04" db="EMBL/GenBank/DDBJ databases">
        <title>Unexpected and diverse lifestyles within the genus Limnohabitans.</title>
        <authorList>
            <person name="Kasalicky V."/>
            <person name="Mehrshad M."/>
            <person name="Andrei S.-A."/>
            <person name="Salcher M."/>
            <person name="Kratochvilova H."/>
            <person name="Simek K."/>
            <person name="Ghai R."/>
        </authorList>
    </citation>
    <scope>NUCLEOTIDE SEQUENCE [LARGE SCALE GENOMIC DNA]</scope>
    <source>
        <strain evidence="2">II-D5</strain>
    </source>
</reference>
<keyword evidence="1" id="KW-0472">Membrane</keyword>
<feature type="transmembrane region" description="Helical" evidence="1">
    <location>
        <begin position="58"/>
        <end position="76"/>
    </location>
</feature>
<feature type="transmembrane region" description="Helical" evidence="1">
    <location>
        <begin position="32"/>
        <end position="52"/>
    </location>
</feature>
<dbReference type="AlphaFoldDB" id="A0A2T7UHG4"/>
<dbReference type="Proteomes" id="UP000037507">
    <property type="component" value="Unassembled WGS sequence"/>
</dbReference>
<organism evidence="2 3">
    <name type="scientific">Limnohabitans planktonicus II-D5</name>
    <dbReference type="NCBI Taxonomy" id="1293045"/>
    <lineage>
        <taxon>Bacteria</taxon>
        <taxon>Pseudomonadati</taxon>
        <taxon>Pseudomonadota</taxon>
        <taxon>Betaproteobacteria</taxon>
        <taxon>Burkholderiales</taxon>
        <taxon>Comamonadaceae</taxon>
        <taxon>Limnohabitans</taxon>
    </lineage>
</organism>
<keyword evidence="3" id="KW-1185">Reference proteome</keyword>
<accession>A0A2T7UHG4</accession>
<keyword evidence="1" id="KW-1133">Transmembrane helix</keyword>
<dbReference type="STRING" id="1293045.H663_18845"/>